<keyword evidence="2" id="KW-1185">Reference proteome</keyword>
<dbReference type="Proteomes" id="UP001183648">
    <property type="component" value="Unassembled WGS sequence"/>
</dbReference>
<accession>A0ABU2BQH5</accession>
<dbReference type="RefSeq" id="WP_310298050.1">
    <property type="nucleotide sequence ID" value="NZ_BAAAPS010000002.1"/>
</dbReference>
<reference evidence="1 2" key="1">
    <citation type="submission" date="2023-07" db="EMBL/GenBank/DDBJ databases">
        <title>Sequencing the genomes of 1000 actinobacteria strains.</title>
        <authorList>
            <person name="Klenk H.-P."/>
        </authorList>
    </citation>
    <scope>NUCLEOTIDE SEQUENCE [LARGE SCALE GENOMIC DNA]</scope>
    <source>
        <strain evidence="1 2">DSM 19426</strain>
    </source>
</reference>
<dbReference type="EMBL" id="JAVDYG010000001">
    <property type="protein sequence ID" value="MDR7360890.1"/>
    <property type="molecule type" value="Genomic_DNA"/>
</dbReference>
<proteinExistence type="predicted"/>
<name>A0ABU2BQH5_9ACTN</name>
<gene>
    <name evidence="1" type="ORF">J2S63_000443</name>
</gene>
<sequence length="45" mass="4727">MQADRRAAKTAWDEAKQALRDLRAAVEDCAAADDTTDPVALPAGA</sequence>
<evidence type="ECO:0000313" key="2">
    <source>
        <dbReference type="Proteomes" id="UP001183648"/>
    </source>
</evidence>
<protein>
    <submittedName>
        <fullName evidence="1">Uncharacterized protein</fullName>
    </submittedName>
</protein>
<comment type="caution">
    <text evidence="1">The sequence shown here is derived from an EMBL/GenBank/DDBJ whole genome shotgun (WGS) entry which is preliminary data.</text>
</comment>
<organism evidence="1 2">
    <name type="scientific">Nocardioides marmoribigeumensis</name>
    <dbReference type="NCBI Taxonomy" id="433649"/>
    <lineage>
        <taxon>Bacteria</taxon>
        <taxon>Bacillati</taxon>
        <taxon>Actinomycetota</taxon>
        <taxon>Actinomycetes</taxon>
        <taxon>Propionibacteriales</taxon>
        <taxon>Nocardioidaceae</taxon>
        <taxon>Nocardioides</taxon>
    </lineage>
</organism>
<evidence type="ECO:0000313" key="1">
    <source>
        <dbReference type="EMBL" id="MDR7360890.1"/>
    </source>
</evidence>